<gene>
    <name evidence="1" type="ORF">CALMAC_LOCUS334</name>
</gene>
<dbReference type="Proteomes" id="UP000410492">
    <property type="component" value="Unassembled WGS sequence"/>
</dbReference>
<dbReference type="OrthoDB" id="361039at2759"/>
<sequence>MCIGSSQGSMSALLSCKSGKICVKPTAQIADATETSDGIDSRWSEPTACDADIKTGLHATGPASATTTATPCRRRFVASVVDQFLYVHSNFKSINCLYFIL</sequence>
<dbReference type="EMBL" id="CAACVG010000364">
    <property type="protein sequence ID" value="VEN33984.1"/>
    <property type="molecule type" value="Genomic_DNA"/>
</dbReference>
<keyword evidence="2" id="KW-1185">Reference proteome</keyword>
<organism evidence="1 2">
    <name type="scientific">Callosobruchus maculatus</name>
    <name type="common">Southern cowpea weevil</name>
    <name type="synonym">Pulse bruchid</name>
    <dbReference type="NCBI Taxonomy" id="64391"/>
    <lineage>
        <taxon>Eukaryota</taxon>
        <taxon>Metazoa</taxon>
        <taxon>Ecdysozoa</taxon>
        <taxon>Arthropoda</taxon>
        <taxon>Hexapoda</taxon>
        <taxon>Insecta</taxon>
        <taxon>Pterygota</taxon>
        <taxon>Neoptera</taxon>
        <taxon>Endopterygota</taxon>
        <taxon>Coleoptera</taxon>
        <taxon>Polyphaga</taxon>
        <taxon>Cucujiformia</taxon>
        <taxon>Chrysomeloidea</taxon>
        <taxon>Chrysomelidae</taxon>
        <taxon>Bruchinae</taxon>
        <taxon>Bruchini</taxon>
        <taxon>Callosobruchus</taxon>
    </lineage>
</organism>
<evidence type="ECO:0000313" key="1">
    <source>
        <dbReference type="EMBL" id="VEN33984.1"/>
    </source>
</evidence>
<protein>
    <submittedName>
        <fullName evidence="1">Uncharacterized protein</fullName>
    </submittedName>
</protein>
<reference evidence="1 2" key="1">
    <citation type="submission" date="2019-01" db="EMBL/GenBank/DDBJ databases">
        <authorList>
            <person name="Sayadi A."/>
        </authorList>
    </citation>
    <scope>NUCLEOTIDE SEQUENCE [LARGE SCALE GENOMIC DNA]</scope>
</reference>
<evidence type="ECO:0000313" key="2">
    <source>
        <dbReference type="Proteomes" id="UP000410492"/>
    </source>
</evidence>
<accession>A0A653BFC4</accession>
<proteinExistence type="predicted"/>
<name>A0A653BFC4_CALMS</name>
<dbReference type="AlphaFoldDB" id="A0A653BFC4"/>